<protein>
    <submittedName>
        <fullName evidence="3">Putative tail protein</fullName>
    </submittedName>
</protein>
<gene>
    <name evidence="3" type="ORF">MM415B00582_0007</name>
</gene>
<organism evidence="3">
    <name type="scientific">viral metagenome</name>
    <dbReference type="NCBI Taxonomy" id="1070528"/>
    <lineage>
        <taxon>unclassified sequences</taxon>
        <taxon>metagenomes</taxon>
        <taxon>organismal metagenomes</taxon>
    </lineage>
</organism>
<evidence type="ECO:0000313" key="3">
    <source>
        <dbReference type="EMBL" id="QJA63721.1"/>
    </source>
</evidence>
<dbReference type="Gene3D" id="2.40.30.200">
    <property type="match status" value="1"/>
</dbReference>
<accession>A0A6M3J3J5</accession>
<dbReference type="Pfam" id="PF05709">
    <property type="entry name" value="Sipho_tail"/>
    <property type="match status" value="1"/>
</dbReference>
<dbReference type="Pfam" id="PF22768">
    <property type="entry name" value="SPP1_Dit"/>
    <property type="match status" value="1"/>
</dbReference>
<evidence type="ECO:0000259" key="1">
    <source>
        <dbReference type="Pfam" id="PF05709"/>
    </source>
</evidence>
<evidence type="ECO:0000259" key="2">
    <source>
        <dbReference type="Pfam" id="PF22768"/>
    </source>
</evidence>
<feature type="domain" description="Siphovirus-type tail component RIFT-related" evidence="1">
    <location>
        <begin position="18"/>
        <end position="89"/>
    </location>
</feature>
<sequence length="300" mass="33055">MNYTERFQLIDAQGRTLTLEYPYALDTINGVNLPSTKDRTTRSPFQAGDTYLGAMTEPRVIDITLVVKGRTRGELGQMRRHLASRVNAKATPLQFRALLEDGARFRLRNVSCIGPIQGAISYEGDALAQKLGLRLVAHDTIWYSDELHTVTLEAGETEQLTFPVTLGPGGNLFFGAYAVTGLVDLHNQGDWDAAPFIRIPVPVDNPKIINQTTHETIALQYSVSAGEIVYIDTTPGARRVYNNYGVDLKKYLLGGDFATFHLEPDSIVAPNGHNFLVLLGATPGILIQGSVSWYDRFTSI</sequence>
<proteinExistence type="predicted"/>
<name>A0A6M3J3J5_9ZZZZ</name>
<reference evidence="3" key="1">
    <citation type="submission" date="2020-03" db="EMBL/GenBank/DDBJ databases">
        <title>The deep terrestrial virosphere.</title>
        <authorList>
            <person name="Holmfeldt K."/>
            <person name="Nilsson E."/>
            <person name="Simone D."/>
            <person name="Lopez-Fernandez M."/>
            <person name="Wu X."/>
            <person name="de Brujin I."/>
            <person name="Lundin D."/>
            <person name="Andersson A."/>
            <person name="Bertilsson S."/>
            <person name="Dopson M."/>
        </authorList>
    </citation>
    <scope>NUCLEOTIDE SEQUENCE</scope>
    <source>
        <strain evidence="3">MM415B00582</strain>
    </source>
</reference>
<dbReference type="InterPro" id="IPR008841">
    <property type="entry name" value="Siphovirus-type_tail_N"/>
</dbReference>
<dbReference type="EMBL" id="MT141504">
    <property type="protein sequence ID" value="QJA63721.1"/>
    <property type="molecule type" value="Genomic_DNA"/>
</dbReference>
<dbReference type="Gene3D" id="2.60.120.860">
    <property type="match status" value="1"/>
</dbReference>
<dbReference type="AlphaFoldDB" id="A0A6M3J3J5"/>
<feature type="domain" description="Siphovirus-type tail component C-terminal" evidence="2">
    <location>
        <begin position="188"/>
        <end position="266"/>
    </location>
</feature>
<dbReference type="InterPro" id="IPR054738">
    <property type="entry name" value="Siphovirus-type_tail_C"/>
</dbReference>